<dbReference type="InterPro" id="IPR051159">
    <property type="entry name" value="Hexapeptide_acetyltransf"/>
</dbReference>
<reference evidence="6" key="1">
    <citation type="journal article" date="2017" name="Genome Biol.">
        <title>Comparative genomics reveals high biological diversity and specific adaptations in the industrially and medically important fungal genus Aspergillus.</title>
        <authorList>
            <person name="de Vries R.P."/>
            <person name="Riley R."/>
            <person name="Wiebenga A."/>
            <person name="Aguilar-Osorio G."/>
            <person name="Amillis S."/>
            <person name="Uchima C.A."/>
            <person name="Anderluh G."/>
            <person name="Asadollahi M."/>
            <person name="Askin M."/>
            <person name="Barry K."/>
            <person name="Battaglia E."/>
            <person name="Bayram O."/>
            <person name="Benocci T."/>
            <person name="Braus-Stromeyer S.A."/>
            <person name="Caldana C."/>
            <person name="Canovas D."/>
            <person name="Cerqueira G.C."/>
            <person name="Chen F."/>
            <person name="Chen W."/>
            <person name="Choi C."/>
            <person name="Clum A."/>
            <person name="Dos Santos R.A."/>
            <person name="Damasio A.R."/>
            <person name="Diallinas G."/>
            <person name="Emri T."/>
            <person name="Fekete E."/>
            <person name="Flipphi M."/>
            <person name="Freyberg S."/>
            <person name="Gallo A."/>
            <person name="Gournas C."/>
            <person name="Habgood R."/>
            <person name="Hainaut M."/>
            <person name="Harispe M.L."/>
            <person name="Henrissat B."/>
            <person name="Hilden K.S."/>
            <person name="Hope R."/>
            <person name="Hossain A."/>
            <person name="Karabika E."/>
            <person name="Karaffa L."/>
            <person name="Karanyi Z."/>
            <person name="Krasevec N."/>
            <person name="Kuo A."/>
            <person name="Kusch H."/>
            <person name="LaButti K."/>
            <person name="Lagendijk E.L."/>
            <person name="Lapidus A."/>
            <person name="Levasseur A."/>
            <person name="Lindquist E."/>
            <person name="Lipzen A."/>
            <person name="Logrieco A.F."/>
            <person name="MacCabe A."/>
            <person name="Maekelae M.R."/>
            <person name="Malavazi I."/>
            <person name="Melin P."/>
            <person name="Meyer V."/>
            <person name="Mielnichuk N."/>
            <person name="Miskei M."/>
            <person name="Molnar A.P."/>
            <person name="Mule G."/>
            <person name="Ngan C.Y."/>
            <person name="Orejas M."/>
            <person name="Orosz E."/>
            <person name="Ouedraogo J.P."/>
            <person name="Overkamp K.M."/>
            <person name="Park H.-S."/>
            <person name="Perrone G."/>
            <person name="Piumi F."/>
            <person name="Punt P.J."/>
            <person name="Ram A.F."/>
            <person name="Ramon A."/>
            <person name="Rauscher S."/>
            <person name="Record E."/>
            <person name="Riano-Pachon D.M."/>
            <person name="Robert V."/>
            <person name="Roehrig J."/>
            <person name="Ruller R."/>
            <person name="Salamov A."/>
            <person name="Salih N.S."/>
            <person name="Samson R.A."/>
            <person name="Sandor E."/>
            <person name="Sanguinetti M."/>
            <person name="Schuetze T."/>
            <person name="Sepcic K."/>
            <person name="Shelest E."/>
            <person name="Sherlock G."/>
            <person name="Sophianopoulou V."/>
            <person name="Squina F.M."/>
            <person name="Sun H."/>
            <person name="Susca A."/>
            <person name="Todd R.B."/>
            <person name="Tsang A."/>
            <person name="Unkles S.E."/>
            <person name="van de Wiele N."/>
            <person name="van Rossen-Uffink D."/>
            <person name="Oliveira J.V."/>
            <person name="Vesth T.C."/>
            <person name="Visser J."/>
            <person name="Yu J.-H."/>
            <person name="Zhou M."/>
            <person name="Andersen M.R."/>
            <person name="Archer D.B."/>
            <person name="Baker S.E."/>
            <person name="Benoit I."/>
            <person name="Brakhage A.A."/>
            <person name="Braus G.H."/>
            <person name="Fischer R."/>
            <person name="Frisvad J.C."/>
            <person name="Goldman G.H."/>
            <person name="Houbraken J."/>
            <person name="Oakley B."/>
            <person name="Pocsi I."/>
            <person name="Scazzocchio C."/>
            <person name="Seiboth B."/>
            <person name="vanKuyk P.A."/>
            <person name="Wortman J."/>
            <person name="Dyer P.S."/>
            <person name="Grigoriev I.V."/>
        </authorList>
    </citation>
    <scope>NUCLEOTIDE SEQUENCE [LARGE SCALE GENOMIC DNA]</scope>
    <source>
        <strain evidence="6">ATCC 16872 / CBS 172.66 / WB 5094</strain>
    </source>
</reference>
<keyword evidence="6" id="KW-1185">Reference proteome</keyword>
<keyword evidence="3" id="KW-0012">Acyltransferase</keyword>
<dbReference type="InterPro" id="IPR011004">
    <property type="entry name" value="Trimer_LpxA-like_sf"/>
</dbReference>
<sequence>MSTPPNYSLAAPAKRPEILALAQDLNGTPPGEEYEKMISGMMYDPTVPALLEARHLARGLTAAYNNLDTTTVRFDKVGEVRLDLLRKLVGKAGDKTFVEPPFRPDYGCNISFGREVFVNFGLTVLDTSLVVIGDRVQIASNVSIIAASHDPSVLSRRKGVEFGHPVFIGDDCWIGANTVILPGVTIGQGSTIGAGSVVTRDVPPYSVAFGSPCRVRRALVTAEEEEMDEESPYRGVFV</sequence>
<dbReference type="Pfam" id="PF12464">
    <property type="entry name" value="Mac"/>
    <property type="match status" value="1"/>
</dbReference>
<dbReference type="InterPro" id="IPR018357">
    <property type="entry name" value="Hexapep_transf_CS"/>
</dbReference>
<dbReference type="EMBL" id="KV878970">
    <property type="protein sequence ID" value="OJK04313.1"/>
    <property type="molecule type" value="Genomic_DNA"/>
</dbReference>
<dbReference type="InterPro" id="IPR024688">
    <property type="entry name" value="Mac_dom"/>
</dbReference>
<dbReference type="PANTHER" id="PTHR23416:SF23">
    <property type="entry name" value="ACETYLTRANSFERASE C18B11.09C-RELATED"/>
    <property type="match status" value="1"/>
</dbReference>
<dbReference type="InterPro" id="IPR001451">
    <property type="entry name" value="Hexapep"/>
</dbReference>
<dbReference type="SMART" id="SM01266">
    <property type="entry name" value="Mac"/>
    <property type="match status" value="1"/>
</dbReference>
<evidence type="ECO:0000256" key="1">
    <source>
        <dbReference type="ARBA" id="ARBA00007274"/>
    </source>
</evidence>
<dbReference type="FunFam" id="2.160.10.10:FF:000025">
    <property type="entry name" value="Hexapeptide-repeat containing-acetyltransferase"/>
    <property type="match status" value="1"/>
</dbReference>
<dbReference type="Pfam" id="PF00132">
    <property type="entry name" value="Hexapep"/>
    <property type="match status" value="1"/>
</dbReference>
<evidence type="ECO:0000313" key="6">
    <source>
        <dbReference type="Proteomes" id="UP000184546"/>
    </source>
</evidence>
<evidence type="ECO:0000313" key="5">
    <source>
        <dbReference type="EMBL" id="OJK04313.1"/>
    </source>
</evidence>
<evidence type="ECO:0000256" key="2">
    <source>
        <dbReference type="ARBA" id="ARBA00022679"/>
    </source>
</evidence>
<dbReference type="Gene3D" id="2.160.10.10">
    <property type="entry name" value="Hexapeptide repeat proteins"/>
    <property type="match status" value="1"/>
</dbReference>
<dbReference type="PANTHER" id="PTHR23416">
    <property type="entry name" value="SIALIC ACID SYNTHASE-RELATED"/>
    <property type="match status" value="1"/>
</dbReference>
<dbReference type="RefSeq" id="XP_020060652.1">
    <property type="nucleotide sequence ID" value="XM_020202176.1"/>
</dbReference>
<feature type="domain" description="Maltose/galactoside acetyltransferase" evidence="4">
    <location>
        <begin position="34"/>
        <end position="94"/>
    </location>
</feature>
<name>A0A1L9X768_ASPA1</name>
<dbReference type="OrthoDB" id="25818at2759"/>
<dbReference type="VEuPathDB" id="FungiDB:ASPACDRAFT_48875"/>
<dbReference type="GO" id="GO:0016407">
    <property type="term" value="F:acetyltransferase activity"/>
    <property type="evidence" value="ECO:0007669"/>
    <property type="project" value="InterPro"/>
</dbReference>
<keyword evidence="2" id="KW-0808">Transferase</keyword>
<protein>
    <recommendedName>
        <fullName evidence="4">Maltose/galactoside acetyltransferase domain-containing protein</fullName>
    </recommendedName>
</protein>
<gene>
    <name evidence="5" type="ORF">ASPACDRAFT_48875</name>
</gene>
<dbReference type="GO" id="GO:0008374">
    <property type="term" value="F:O-acyltransferase activity"/>
    <property type="evidence" value="ECO:0007669"/>
    <property type="project" value="TreeGrafter"/>
</dbReference>
<dbReference type="PROSITE" id="PS00101">
    <property type="entry name" value="HEXAPEP_TRANSFERASES"/>
    <property type="match status" value="1"/>
</dbReference>
<accession>A0A1L9X768</accession>
<dbReference type="GeneID" id="30975990"/>
<proteinExistence type="inferred from homology"/>
<comment type="similarity">
    <text evidence="1">Belongs to the transferase hexapeptide repeat family.</text>
</comment>
<dbReference type="Proteomes" id="UP000184546">
    <property type="component" value="Unassembled WGS sequence"/>
</dbReference>
<dbReference type="STRING" id="690307.A0A1L9X768"/>
<evidence type="ECO:0000259" key="4">
    <source>
        <dbReference type="SMART" id="SM01266"/>
    </source>
</evidence>
<evidence type="ECO:0000256" key="3">
    <source>
        <dbReference type="ARBA" id="ARBA00023315"/>
    </source>
</evidence>
<dbReference type="AlphaFoldDB" id="A0A1L9X768"/>
<dbReference type="CDD" id="cd03357">
    <property type="entry name" value="LbH_MAT_GAT"/>
    <property type="match status" value="1"/>
</dbReference>
<organism evidence="5 6">
    <name type="scientific">Aspergillus aculeatus (strain ATCC 16872 / CBS 172.66 / WB 5094)</name>
    <dbReference type="NCBI Taxonomy" id="690307"/>
    <lineage>
        <taxon>Eukaryota</taxon>
        <taxon>Fungi</taxon>
        <taxon>Dikarya</taxon>
        <taxon>Ascomycota</taxon>
        <taxon>Pezizomycotina</taxon>
        <taxon>Eurotiomycetes</taxon>
        <taxon>Eurotiomycetidae</taxon>
        <taxon>Eurotiales</taxon>
        <taxon>Aspergillaceae</taxon>
        <taxon>Aspergillus</taxon>
        <taxon>Aspergillus subgen. Circumdati</taxon>
    </lineage>
</organism>
<dbReference type="SUPFAM" id="SSF51161">
    <property type="entry name" value="Trimeric LpxA-like enzymes"/>
    <property type="match status" value="1"/>
</dbReference>